<dbReference type="InterPro" id="IPR005746">
    <property type="entry name" value="Thioredoxin"/>
</dbReference>
<organism evidence="11 12">
    <name type="scientific">Endozoicomonas numazuensis</name>
    <dbReference type="NCBI Taxonomy" id="1137799"/>
    <lineage>
        <taxon>Bacteria</taxon>
        <taxon>Pseudomonadati</taxon>
        <taxon>Pseudomonadota</taxon>
        <taxon>Gammaproteobacteria</taxon>
        <taxon>Oceanospirillales</taxon>
        <taxon>Endozoicomonadaceae</taxon>
        <taxon>Endozoicomonas</taxon>
    </lineage>
</organism>
<dbReference type="PRINTS" id="PR00421">
    <property type="entry name" value="THIOREDOXIN"/>
</dbReference>
<feature type="active site" description="Nucleophile" evidence="8">
    <location>
        <position position="34"/>
    </location>
</feature>
<dbReference type="STRING" id="1137799.GZ78_13285"/>
<dbReference type="eggNOG" id="COG3118">
    <property type="taxonomic scope" value="Bacteria"/>
</dbReference>
<dbReference type="PROSITE" id="PS00194">
    <property type="entry name" value="THIOREDOXIN_1"/>
    <property type="match status" value="1"/>
</dbReference>
<evidence type="ECO:0000313" key="12">
    <source>
        <dbReference type="Proteomes" id="UP000028073"/>
    </source>
</evidence>
<keyword evidence="3" id="KW-0249">Electron transport</keyword>
<evidence type="ECO:0000256" key="8">
    <source>
        <dbReference type="PIRSR" id="PIRSR000077-1"/>
    </source>
</evidence>
<dbReference type="FunFam" id="3.40.30.10:FF:000001">
    <property type="entry name" value="Thioredoxin"/>
    <property type="match status" value="1"/>
</dbReference>
<gene>
    <name evidence="11" type="ORF">GZ78_13285</name>
</gene>
<reference evidence="11 12" key="1">
    <citation type="submission" date="2014-06" db="EMBL/GenBank/DDBJ databases">
        <title>Whole Genome Sequences of Three Symbiotic Endozoicomonas Bacteria.</title>
        <authorList>
            <person name="Neave M.J."/>
            <person name="Apprill A."/>
            <person name="Voolstra C.R."/>
        </authorList>
    </citation>
    <scope>NUCLEOTIDE SEQUENCE [LARGE SCALE GENOMIC DNA]</scope>
    <source>
        <strain evidence="11 12">DSM 25634</strain>
    </source>
</reference>
<dbReference type="CDD" id="cd02947">
    <property type="entry name" value="TRX_family"/>
    <property type="match status" value="1"/>
</dbReference>
<evidence type="ECO:0000256" key="2">
    <source>
        <dbReference type="ARBA" id="ARBA00022448"/>
    </source>
</evidence>
<dbReference type="AlphaFoldDB" id="A0A081NJ34"/>
<dbReference type="NCBIfam" id="TIGR01068">
    <property type="entry name" value="thioredoxin"/>
    <property type="match status" value="1"/>
</dbReference>
<feature type="domain" description="Thioredoxin" evidence="10">
    <location>
        <begin position="1"/>
        <end position="107"/>
    </location>
</feature>
<dbReference type="RefSeq" id="WP_034835804.1">
    <property type="nucleotide sequence ID" value="NZ_JOKH01000002.1"/>
</dbReference>
<evidence type="ECO:0000256" key="7">
    <source>
        <dbReference type="PIRNR" id="PIRNR000077"/>
    </source>
</evidence>
<name>A0A081NJ34_9GAMM</name>
<dbReference type="GO" id="GO:0015035">
    <property type="term" value="F:protein-disulfide reductase activity"/>
    <property type="evidence" value="ECO:0007669"/>
    <property type="project" value="UniProtKB-UniRule"/>
</dbReference>
<keyword evidence="5 9" id="KW-0676">Redox-active center</keyword>
<evidence type="ECO:0000259" key="10">
    <source>
        <dbReference type="PROSITE" id="PS51352"/>
    </source>
</evidence>
<dbReference type="Gene3D" id="3.40.30.10">
    <property type="entry name" value="Glutaredoxin"/>
    <property type="match status" value="1"/>
</dbReference>
<evidence type="ECO:0000256" key="4">
    <source>
        <dbReference type="ARBA" id="ARBA00023157"/>
    </source>
</evidence>
<dbReference type="OrthoDB" id="9790390at2"/>
<sequence>MSVHELTDHHHFERINSNSDWSLVDFWATWCGPCKVMNPVIEKIGDSYQGTVATSKANVDELHELAKQYGIRGVPTLILFHKGQVVDQLVGSKPEKAVTQWLDDHIARSKP</sequence>
<dbReference type="InterPro" id="IPR013766">
    <property type="entry name" value="Thioredoxin_domain"/>
</dbReference>
<dbReference type="PIRSF" id="PIRSF000077">
    <property type="entry name" value="Thioredoxin"/>
    <property type="match status" value="1"/>
</dbReference>
<feature type="site" description="Deprotonates C-terminal active site Cys" evidence="8">
    <location>
        <position position="25"/>
    </location>
</feature>
<accession>A0A081NJ34</accession>
<comment type="similarity">
    <text evidence="1 7">Belongs to the thioredoxin family.</text>
</comment>
<dbReference type="PANTHER" id="PTHR45663">
    <property type="entry name" value="GEO12009P1"/>
    <property type="match status" value="1"/>
</dbReference>
<evidence type="ECO:0000256" key="1">
    <source>
        <dbReference type="ARBA" id="ARBA00008987"/>
    </source>
</evidence>
<keyword evidence="4 9" id="KW-1015">Disulfide bond</keyword>
<keyword evidence="12" id="KW-1185">Reference proteome</keyword>
<dbReference type="InterPro" id="IPR017937">
    <property type="entry name" value="Thioredoxin_CS"/>
</dbReference>
<protein>
    <recommendedName>
        <fullName evidence="6 7">Thioredoxin</fullName>
    </recommendedName>
</protein>
<evidence type="ECO:0000256" key="5">
    <source>
        <dbReference type="ARBA" id="ARBA00023284"/>
    </source>
</evidence>
<proteinExistence type="inferred from homology"/>
<dbReference type="GO" id="GO:0005737">
    <property type="term" value="C:cytoplasm"/>
    <property type="evidence" value="ECO:0007669"/>
    <property type="project" value="TreeGrafter"/>
</dbReference>
<evidence type="ECO:0000256" key="9">
    <source>
        <dbReference type="PIRSR" id="PIRSR000077-4"/>
    </source>
</evidence>
<comment type="caution">
    <text evidence="11">The sequence shown here is derived from an EMBL/GenBank/DDBJ whole genome shotgun (WGS) entry which is preliminary data.</text>
</comment>
<evidence type="ECO:0000313" key="11">
    <source>
        <dbReference type="EMBL" id="KEQ18457.1"/>
    </source>
</evidence>
<dbReference type="Pfam" id="PF00085">
    <property type="entry name" value="Thioredoxin"/>
    <property type="match status" value="1"/>
</dbReference>
<dbReference type="Proteomes" id="UP000028073">
    <property type="component" value="Unassembled WGS sequence"/>
</dbReference>
<evidence type="ECO:0000256" key="3">
    <source>
        <dbReference type="ARBA" id="ARBA00022982"/>
    </source>
</evidence>
<dbReference type="PROSITE" id="PS51352">
    <property type="entry name" value="THIOREDOXIN_2"/>
    <property type="match status" value="1"/>
</dbReference>
<dbReference type="SUPFAM" id="SSF52833">
    <property type="entry name" value="Thioredoxin-like"/>
    <property type="match status" value="1"/>
</dbReference>
<evidence type="ECO:0000256" key="6">
    <source>
        <dbReference type="NCBIfam" id="TIGR01068"/>
    </source>
</evidence>
<dbReference type="EMBL" id="JOKH01000002">
    <property type="protein sequence ID" value="KEQ18457.1"/>
    <property type="molecule type" value="Genomic_DNA"/>
</dbReference>
<keyword evidence="2" id="KW-0813">Transport</keyword>
<feature type="site" description="Contributes to redox potential value" evidence="8">
    <location>
        <position position="33"/>
    </location>
</feature>
<dbReference type="PANTHER" id="PTHR45663:SF11">
    <property type="entry name" value="GEO12009P1"/>
    <property type="match status" value="1"/>
</dbReference>
<feature type="site" description="Contributes to redox potential value" evidence="8">
    <location>
        <position position="32"/>
    </location>
</feature>
<feature type="disulfide bond" description="Redox-active" evidence="9">
    <location>
        <begin position="31"/>
        <end position="34"/>
    </location>
</feature>
<feature type="active site" description="Nucleophile" evidence="8">
    <location>
        <position position="31"/>
    </location>
</feature>
<dbReference type="InterPro" id="IPR036249">
    <property type="entry name" value="Thioredoxin-like_sf"/>
</dbReference>